<dbReference type="PANTHER" id="PTHR44314">
    <property type="entry name" value="CILIA- AND FLAGELLA-ASSOCIATED PROTEIN 70"/>
    <property type="match status" value="1"/>
</dbReference>
<evidence type="ECO:0008006" key="8">
    <source>
        <dbReference type="Google" id="ProtNLM"/>
    </source>
</evidence>
<dbReference type="Proteomes" id="UP000688137">
    <property type="component" value="Unassembled WGS sequence"/>
</dbReference>
<gene>
    <name evidence="6" type="ORF">PPRIM_AZ9-3.1.T0290047</name>
</gene>
<evidence type="ECO:0000256" key="3">
    <source>
        <dbReference type="PROSITE-ProRule" id="PRU00339"/>
    </source>
</evidence>
<dbReference type="AlphaFoldDB" id="A0A8S1L2A7"/>
<evidence type="ECO:0000313" key="7">
    <source>
        <dbReference type="Proteomes" id="UP000688137"/>
    </source>
</evidence>
<evidence type="ECO:0000256" key="2">
    <source>
        <dbReference type="ARBA" id="ARBA00022803"/>
    </source>
</evidence>
<sequence>MNDLKLLERMPARKTNIKMNFVINGIFSFPEEWRVTDEANPNLFQYSVAFLDQRLSGGKILPRELTEKEKREIEEAEAAKKAKKQPKKDAKIEPPKLTPEEEKEKLLKEQMELEEQQRLKAEWDALTEEQQFYKTQEDQFKSPSIKFDQNQFSQELTGQKLVIQQERVRVDKGEWIFLYKSPIPGDEEVAKLKKAKPKTLNINDLNIIVFKAWIDYIPFQTSGQIETIQRIKFTQYMDEQSPPETPKPNIETMYMYLKINLSQPITPIRYMPQPTFQDLIPLAPEPQPIPLSQQCIEELRSDLQVIIESLAMEYSNMFSKDLNKYQNEKQSNMLMTHKKQSLQQRKEHFLYDFNISGKYKILKERIKKSIVKLCRDKFGKFGSVTGISTDQSDQFYSELYVFLMEEMRQVLINMVRENKEALQEDFSHLLSKKKTIQDVGFQEIIIEKTNETRKQQLERLCQEYEILNRTEEVEKHLRDLNLINAKDQDALMKFAFFCLRCAKIEQAVTLVEQALSFDGHNQQNQLLLAGLYQKREKISEAKFILELLLDQDPNNLIYHLFYNLIIQQSDQELADFMMQKAERIWLRQLNLIKQEGMHHDDPQLFDIPWIKIPIPVPDKPEKDKAILEQREQQRIAWENAHNQPQLTEQQQDQMILQLVEFFENACLFEQAEQSLSLLNDQSHSKIAMLRAKIFLYKSEYSQCLDLIENMLEFNPENLEIRIEYIKILFKSQSFDKCEKQIKFVLPNPQLREDQITYFSMYLMLGSIYINEKQFGNARAVFTKACQIKENSSLSWMGLGISSHECGKYKEAEDALRMANLYEPTNDTVWGYIALNCLKDGKRFRDANSALKEMNKTDTGQVNLMVRLSKEFYNIEEYLTAKELLQKAINWAKIQDMLSEEINQFEIQLAETNEKLGLLQQAIDIYSEILNGECGSLEEHLKEQINRLHFQINIKY</sequence>
<dbReference type="GO" id="GO:0060271">
    <property type="term" value="P:cilium assembly"/>
    <property type="evidence" value="ECO:0007669"/>
    <property type="project" value="TreeGrafter"/>
</dbReference>
<reference evidence="6" key="1">
    <citation type="submission" date="2021-01" db="EMBL/GenBank/DDBJ databases">
        <authorList>
            <consortium name="Genoscope - CEA"/>
            <person name="William W."/>
        </authorList>
    </citation>
    <scope>NUCLEOTIDE SEQUENCE</scope>
</reference>
<dbReference type="InterPro" id="IPR052628">
    <property type="entry name" value="CFAP70"/>
</dbReference>
<feature type="compositionally biased region" description="Basic and acidic residues" evidence="5">
    <location>
        <begin position="71"/>
        <end position="80"/>
    </location>
</feature>
<feature type="coiled-coil region" evidence="4">
    <location>
        <begin position="894"/>
        <end position="921"/>
    </location>
</feature>
<feature type="repeat" description="TPR" evidence="3">
    <location>
        <begin position="758"/>
        <end position="791"/>
    </location>
</feature>
<name>A0A8S1L2A7_PARPR</name>
<accession>A0A8S1L2A7</accession>
<evidence type="ECO:0000256" key="5">
    <source>
        <dbReference type="SAM" id="MobiDB-lite"/>
    </source>
</evidence>
<comment type="caution">
    <text evidence="6">The sequence shown here is derived from an EMBL/GenBank/DDBJ whole genome shotgun (WGS) entry which is preliminary data.</text>
</comment>
<dbReference type="GO" id="GO:0003341">
    <property type="term" value="P:cilium movement"/>
    <property type="evidence" value="ECO:0007669"/>
    <property type="project" value="TreeGrafter"/>
</dbReference>
<dbReference type="PROSITE" id="PS50005">
    <property type="entry name" value="TPR"/>
    <property type="match status" value="1"/>
</dbReference>
<keyword evidence="7" id="KW-1185">Reference proteome</keyword>
<dbReference type="InterPro" id="IPR019734">
    <property type="entry name" value="TPR_rpt"/>
</dbReference>
<dbReference type="PANTHER" id="PTHR44314:SF1">
    <property type="entry name" value="CILIA- AND FLAGELLA-ASSOCIATED PROTEIN 70"/>
    <property type="match status" value="1"/>
</dbReference>
<evidence type="ECO:0000256" key="1">
    <source>
        <dbReference type="ARBA" id="ARBA00022737"/>
    </source>
</evidence>
<feature type="compositionally biased region" description="Basic and acidic residues" evidence="5">
    <location>
        <begin position="87"/>
        <end position="99"/>
    </location>
</feature>
<evidence type="ECO:0000256" key="4">
    <source>
        <dbReference type="SAM" id="Coils"/>
    </source>
</evidence>
<dbReference type="EMBL" id="CAJJDM010000028">
    <property type="protein sequence ID" value="CAD8059552.1"/>
    <property type="molecule type" value="Genomic_DNA"/>
</dbReference>
<keyword evidence="1" id="KW-0677">Repeat</keyword>
<dbReference type="SMART" id="SM00028">
    <property type="entry name" value="TPR"/>
    <property type="match status" value="4"/>
</dbReference>
<dbReference type="GO" id="GO:0031514">
    <property type="term" value="C:motile cilium"/>
    <property type="evidence" value="ECO:0007669"/>
    <property type="project" value="TreeGrafter"/>
</dbReference>
<dbReference type="GO" id="GO:0070062">
    <property type="term" value="C:extracellular exosome"/>
    <property type="evidence" value="ECO:0007669"/>
    <property type="project" value="TreeGrafter"/>
</dbReference>
<protein>
    <recommendedName>
        <fullName evidence="8">Tetratricopeptide repeat protein</fullName>
    </recommendedName>
</protein>
<organism evidence="6 7">
    <name type="scientific">Paramecium primaurelia</name>
    <dbReference type="NCBI Taxonomy" id="5886"/>
    <lineage>
        <taxon>Eukaryota</taxon>
        <taxon>Sar</taxon>
        <taxon>Alveolata</taxon>
        <taxon>Ciliophora</taxon>
        <taxon>Intramacronucleata</taxon>
        <taxon>Oligohymenophorea</taxon>
        <taxon>Peniculida</taxon>
        <taxon>Parameciidae</taxon>
        <taxon>Paramecium</taxon>
    </lineage>
</organism>
<keyword evidence="2 3" id="KW-0802">TPR repeat</keyword>
<keyword evidence="4" id="KW-0175">Coiled coil</keyword>
<dbReference type="OMA" id="QITYFSM"/>
<proteinExistence type="predicted"/>
<dbReference type="Pfam" id="PF13181">
    <property type="entry name" value="TPR_8"/>
    <property type="match status" value="1"/>
</dbReference>
<dbReference type="Pfam" id="PF14559">
    <property type="entry name" value="TPR_19"/>
    <property type="match status" value="1"/>
</dbReference>
<feature type="region of interest" description="Disordered" evidence="5">
    <location>
        <begin position="71"/>
        <end position="99"/>
    </location>
</feature>
<evidence type="ECO:0000313" key="6">
    <source>
        <dbReference type="EMBL" id="CAD8059552.1"/>
    </source>
</evidence>